<keyword evidence="1" id="KW-1133">Transmembrane helix</keyword>
<dbReference type="Proteomes" id="UP000257144">
    <property type="component" value="Unassembled WGS sequence"/>
</dbReference>
<dbReference type="EMBL" id="QNQT01000002">
    <property type="protein sequence ID" value="RDU37799.1"/>
    <property type="molecule type" value="Genomic_DNA"/>
</dbReference>
<organism evidence="2 3">
    <name type="scientific">Neobacillus piezotolerans</name>
    <dbReference type="NCBI Taxonomy" id="2259171"/>
    <lineage>
        <taxon>Bacteria</taxon>
        <taxon>Bacillati</taxon>
        <taxon>Bacillota</taxon>
        <taxon>Bacilli</taxon>
        <taxon>Bacillales</taxon>
        <taxon>Bacillaceae</taxon>
        <taxon>Neobacillus</taxon>
    </lineage>
</organism>
<dbReference type="AlphaFoldDB" id="A0A3D8GUB7"/>
<feature type="transmembrane region" description="Helical" evidence="1">
    <location>
        <begin position="12"/>
        <end position="34"/>
    </location>
</feature>
<protein>
    <submittedName>
        <fullName evidence="2">Uncharacterized protein</fullName>
    </submittedName>
</protein>
<evidence type="ECO:0000313" key="3">
    <source>
        <dbReference type="Proteomes" id="UP000257144"/>
    </source>
</evidence>
<keyword evidence="3" id="KW-1185">Reference proteome</keyword>
<reference evidence="2 3" key="1">
    <citation type="submission" date="2018-07" db="EMBL/GenBank/DDBJ databases">
        <title>Bacillus sp. YLB-04 draft genome sequence.</title>
        <authorList>
            <person name="Yu L."/>
            <person name="Tang X."/>
        </authorList>
    </citation>
    <scope>NUCLEOTIDE SEQUENCE [LARGE SCALE GENOMIC DNA]</scope>
    <source>
        <strain evidence="2 3">YLB-04</strain>
    </source>
</reference>
<evidence type="ECO:0000256" key="1">
    <source>
        <dbReference type="SAM" id="Phobius"/>
    </source>
</evidence>
<sequence>MPRIEMFMKVLQYLTIPFVIAVLIFIFLILRAIFAILIPRKTRLVQCTNCIELIDETALTCKYCKTVINRPEKKPNIFIRMVNYKTFDNRHDRFQAMIKDFHRKNNDPRV</sequence>
<name>A0A3D8GUB7_9BACI</name>
<keyword evidence="1" id="KW-0472">Membrane</keyword>
<gene>
    <name evidence="2" type="ORF">DRW41_08235</name>
</gene>
<dbReference type="RefSeq" id="WP_115451469.1">
    <property type="nucleotide sequence ID" value="NZ_QNQT01000002.1"/>
</dbReference>
<dbReference type="OrthoDB" id="2883547at2"/>
<evidence type="ECO:0000313" key="2">
    <source>
        <dbReference type="EMBL" id="RDU37799.1"/>
    </source>
</evidence>
<proteinExistence type="predicted"/>
<keyword evidence="1" id="KW-0812">Transmembrane</keyword>
<comment type="caution">
    <text evidence="2">The sequence shown here is derived from an EMBL/GenBank/DDBJ whole genome shotgun (WGS) entry which is preliminary data.</text>
</comment>
<accession>A0A3D8GUB7</accession>